<reference evidence="1 2" key="1">
    <citation type="journal article" date="2021" name="Hortic Res">
        <title>High-quality reference genome and annotation aids understanding of berry development for evergreen blueberry (Vaccinium darrowii).</title>
        <authorList>
            <person name="Yu J."/>
            <person name="Hulse-Kemp A.M."/>
            <person name="Babiker E."/>
            <person name="Staton M."/>
        </authorList>
    </citation>
    <scope>NUCLEOTIDE SEQUENCE [LARGE SCALE GENOMIC DNA]</scope>
    <source>
        <strain evidence="2">cv. NJ 8807/NJ 8810</strain>
        <tissue evidence="1">Young leaf</tissue>
    </source>
</reference>
<keyword evidence="2" id="KW-1185">Reference proteome</keyword>
<name>A0ACB7YLU0_9ERIC</name>
<organism evidence="1 2">
    <name type="scientific">Vaccinium darrowii</name>
    <dbReference type="NCBI Taxonomy" id="229202"/>
    <lineage>
        <taxon>Eukaryota</taxon>
        <taxon>Viridiplantae</taxon>
        <taxon>Streptophyta</taxon>
        <taxon>Embryophyta</taxon>
        <taxon>Tracheophyta</taxon>
        <taxon>Spermatophyta</taxon>
        <taxon>Magnoliopsida</taxon>
        <taxon>eudicotyledons</taxon>
        <taxon>Gunneridae</taxon>
        <taxon>Pentapetalae</taxon>
        <taxon>asterids</taxon>
        <taxon>Ericales</taxon>
        <taxon>Ericaceae</taxon>
        <taxon>Vaccinioideae</taxon>
        <taxon>Vaccinieae</taxon>
        <taxon>Vaccinium</taxon>
    </lineage>
</organism>
<proteinExistence type="predicted"/>
<dbReference type="EMBL" id="CM037161">
    <property type="protein sequence ID" value="KAH7854463.1"/>
    <property type="molecule type" value="Genomic_DNA"/>
</dbReference>
<sequence>MDDEDWSVVLAKRVTVREVLKYSLTWVIIPSVTVQAWTQEMERAWSQPSTRTVDPKAAIDCGAKWKVSEEEEVAVPVRRRIINWWVGGPWNHHSRSGARSLCTVSTSRALRASYRASTTLWLLDSSRLISCGLASSGGAGPRKASGNLEREREREREREILSGSRRGFGRGVGEREVEYGEGVLSSYIGREGVGLSF</sequence>
<accession>A0ACB7YLU0</accession>
<evidence type="ECO:0000313" key="2">
    <source>
        <dbReference type="Proteomes" id="UP000828048"/>
    </source>
</evidence>
<gene>
    <name evidence="1" type="ORF">Vadar_014078</name>
</gene>
<comment type="caution">
    <text evidence="1">The sequence shown here is derived from an EMBL/GenBank/DDBJ whole genome shotgun (WGS) entry which is preliminary data.</text>
</comment>
<protein>
    <submittedName>
        <fullName evidence="1">Uncharacterized protein</fullName>
    </submittedName>
</protein>
<evidence type="ECO:0000313" key="1">
    <source>
        <dbReference type="EMBL" id="KAH7854463.1"/>
    </source>
</evidence>
<dbReference type="Proteomes" id="UP000828048">
    <property type="component" value="Chromosome 11"/>
</dbReference>